<sequence>MDGKRKEMAESLLHLTLEILYQLTGEDYTAVKKTSSEFWQNFVFEGYGRTLNPITGPSTHYPIHEDFNGQKILEHVHKMTELLTGEVPIRCQDVSVYFSMEEWEYLEGHKDLYKEVMMEDQQPLTSQDRSGKRTSPESRPSPLHPQDYPVRGETPYNL</sequence>
<evidence type="ECO:0000256" key="1">
    <source>
        <dbReference type="SAM" id="MobiDB-lite"/>
    </source>
</evidence>
<dbReference type="GO" id="GO:0006355">
    <property type="term" value="P:regulation of DNA-templated transcription"/>
    <property type="evidence" value="ECO:0007669"/>
    <property type="project" value="InterPro"/>
</dbReference>
<reference evidence="3" key="1">
    <citation type="thesis" date="2020" institute="ProQuest LLC" country="789 East Eisenhower Parkway, Ann Arbor, MI, USA">
        <title>Comparative Genomics and Chromosome Evolution.</title>
        <authorList>
            <person name="Mudd A.B."/>
        </authorList>
    </citation>
    <scope>NUCLEOTIDE SEQUENCE</scope>
    <source>
        <strain evidence="3">HN-11 Male</strain>
        <tissue evidence="3">Kidney and liver</tissue>
    </source>
</reference>
<dbReference type="SUPFAM" id="SSF109640">
    <property type="entry name" value="KRAB domain (Kruppel-associated box)"/>
    <property type="match status" value="1"/>
</dbReference>
<evidence type="ECO:0000313" key="4">
    <source>
        <dbReference type="Proteomes" id="UP000770717"/>
    </source>
</evidence>
<dbReference type="InterPro" id="IPR001909">
    <property type="entry name" value="KRAB"/>
</dbReference>
<feature type="region of interest" description="Disordered" evidence="1">
    <location>
        <begin position="119"/>
        <end position="158"/>
    </location>
</feature>
<dbReference type="Pfam" id="PF01352">
    <property type="entry name" value="KRAB"/>
    <property type="match status" value="1"/>
</dbReference>
<feature type="domain" description="KRAB" evidence="2">
    <location>
        <begin position="89"/>
        <end position="158"/>
    </location>
</feature>
<gene>
    <name evidence="3" type="ORF">GDO78_020968</name>
</gene>
<protein>
    <recommendedName>
        <fullName evidence="2">KRAB domain-containing protein</fullName>
    </recommendedName>
</protein>
<organism evidence="3 4">
    <name type="scientific">Eleutherodactylus coqui</name>
    <name type="common">Puerto Rican coqui</name>
    <dbReference type="NCBI Taxonomy" id="57060"/>
    <lineage>
        <taxon>Eukaryota</taxon>
        <taxon>Metazoa</taxon>
        <taxon>Chordata</taxon>
        <taxon>Craniata</taxon>
        <taxon>Vertebrata</taxon>
        <taxon>Euteleostomi</taxon>
        <taxon>Amphibia</taxon>
        <taxon>Batrachia</taxon>
        <taxon>Anura</taxon>
        <taxon>Neobatrachia</taxon>
        <taxon>Hyloidea</taxon>
        <taxon>Eleutherodactylidae</taxon>
        <taxon>Eleutherodactylinae</taxon>
        <taxon>Eleutherodactylus</taxon>
        <taxon>Eleutherodactylus</taxon>
    </lineage>
</organism>
<accession>A0A8J6EA34</accession>
<dbReference type="Gene3D" id="6.10.140.140">
    <property type="match status" value="1"/>
</dbReference>
<keyword evidence="4" id="KW-1185">Reference proteome</keyword>
<evidence type="ECO:0000259" key="2">
    <source>
        <dbReference type="PROSITE" id="PS50805"/>
    </source>
</evidence>
<evidence type="ECO:0000313" key="3">
    <source>
        <dbReference type="EMBL" id="KAG9463838.1"/>
    </source>
</evidence>
<dbReference type="PROSITE" id="PS50805">
    <property type="entry name" value="KRAB"/>
    <property type="match status" value="1"/>
</dbReference>
<dbReference type="AlphaFoldDB" id="A0A8J6EA34"/>
<dbReference type="CDD" id="cd07765">
    <property type="entry name" value="KRAB_A-box"/>
    <property type="match status" value="1"/>
</dbReference>
<dbReference type="EMBL" id="WNTK01005776">
    <property type="protein sequence ID" value="KAG9463838.1"/>
    <property type="molecule type" value="Genomic_DNA"/>
</dbReference>
<dbReference type="Proteomes" id="UP000770717">
    <property type="component" value="Unassembled WGS sequence"/>
</dbReference>
<name>A0A8J6EA34_ELECQ</name>
<proteinExistence type="predicted"/>
<comment type="caution">
    <text evidence="3">The sequence shown here is derived from an EMBL/GenBank/DDBJ whole genome shotgun (WGS) entry which is preliminary data.</text>
</comment>
<dbReference type="InterPro" id="IPR036051">
    <property type="entry name" value="KRAB_dom_sf"/>
</dbReference>